<dbReference type="InterPro" id="IPR009081">
    <property type="entry name" value="PP-bd_ACP"/>
</dbReference>
<dbReference type="Pfam" id="PF00668">
    <property type="entry name" value="Condensation"/>
    <property type="match status" value="1"/>
</dbReference>
<dbReference type="Pfam" id="PF00550">
    <property type="entry name" value="PP-binding"/>
    <property type="match status" value="1"/>
</dbReference>
<comment type="caution">
    <text evidence="5">The sequence shown here is derived from an EMBL/GenBank/DDBJ whole genome shotgun (WGS) entry which is preliminary data.</text>
</comment>
<evidence type="ECO:0000256" key="3">
    <source>
        <dbReference type="ARBA" id="ARBA00022553"/>
    </source>
</evidence>
<dbReference type="PANTHER" id="PTHR45527">
    <property type="entry name" value="NONRIBOSOMAL PEPTIDE SYNTHETASE"/>
    <property type="match status" value="1"/>
</dbReference>
<accession>A0ABN3XSW8</accession>
<dbReference type="RefSeq" id="WP_344887419.1">
    <property type="nucleotide sequence ID" value="NZ_BAAAWD010000002.1"/>
</dbReference>
<dbReference type="InterPro" id="IPR036736">
    <property type="entry name" value="ACP-like_sf"/>
</dbReference>
<dbReference type="Gene3D" id="3.30.300.30">
    <property type="match status" value="1"/>
</dbReference>
<dbReference type="Pfam" id="PF13193">
    <property type="entry name" value="AMP-binding_C"/>
    <property type="match status" value="1"/>
</dbReference>
<feature type="domain" description="Carrier" evidence="4">
    <location>
        <begin position="116"/>
        <end position="191"/>
    </location>
</feature>
<dbReference type="InterPro" id="IPR045851">
    <property type="entry name" value="AMP-bd_C_sf"/>
</dbReference>
<keyword evidence="2" id="KW-0596">Phosphopantetheine</keyword>
<sequence length="637" mass="71093">MRHRSDGTLVFVARSDRQIKLSGYRVEPGEVEAALRELDGVTDAAVVRDGRSLLAYVVPETCVADELRAALHAVLPGYMVPARYVPLPALPRTLNGKTDLGALPRPPVSRPGVQEPFRTPQERALAEIWREVLDVEEIARTDDFFAVGGHSLSATKMLARVSDVLGLDLPLRAVFETPVLAELADRLRHAPQALSRRVPPAPRDRPLPLSFVQERIWFLQQLEPESTTYNVPRALRLRGRLDVAAIARTLDDLEVRHEILRTTFPEIDGEPFQEIGEPRGIPLTVVDGDEGLLHEFILAAGQEPFDLAKGPLLRVTLVRLAADDHVLVVVEHHMVHDGWAQGVFLRDFLELYQAHAGGRPPCLPELPVQYADFAAWQRRTFQGERLRSLTDFWRARLRGAPTLLSVPGDRPRPEVLGSRGGEETLFIEGPLARRLREYGRDHDATLFMVMLAAFAVLLRERSGQEDIVVGSGIANRQRPELENLLGMIINTVLLRVDLSGRTSFPEVLEQVREVCLEAYAHQDMPFEKLVESLRPPRSLSHTPLFQVMFNFLDTPMPSLVVPGLDVEVLNAHNRSSKFDLNVVVIPHAGQRLGLVSGPDAPERIAVLLEYNTDLFTVATVRGLLAEYLEILTESVMP</sequence>
<dbReference type="SUPFAM" id="SSF52777">
    <property type="entry name" value="CoA-dependent acyltransferases"/>
    <property type="match status" value="2"/>
</dbReference>
<keyword evidence="6" id="KW-1185">Reference proteome</keyword>
<dbReference type="Gene3D" id="3.30.559.10">
    <property type="entry name" value="Chloramphenicol acetyltransferase-like domain"/>
    <property type="match status" value="1"/>
</dbReference>
<reference evidence="5 6" key="1">
    <citation type="journal article" date="2019" name="Int. J. Syst. Evol. Microbiol.">
        <title>The Global Catalogue of Microorganisms (GCM) 10K type strain sequencing project: providing services to taxonomists for standard genome sequencing and annotation.</title>
        <authorList>
            <consortium name="The Broad Institute Genomics Platform"/>
            <consortium name="The Broad Institute Genome Sequencing Center for Infectious Disease"/>
            <person name="Wu L."/>
            <person name="Ma J."/>
        </authorList>
    </citation>
    <scope>NUCLEOTIDE SEQUENCE [LARGE SCALE GENOMIC DNA]</scope>
    <source>
        <strain evidence="5 6">JCM 3106</strain>
    </source>
</reference>
<evidence type="ECO:0000256" key="2">
    <source>
        <dbReference type="ARBA" id="ARBA00022450"/>
    </source>
</evidence>
<dbReference type="EMBL" id="BAAAWD010000002">
    <property type="protein sequence ID" value="GAA2987843.1"/>
    <property type="molecule type" value="Genomic_DNA"/>
</dbReference>
<proteinExistence type="predicted"/>
<dbReference type="PANTHER" id="PTHR45527:SF1">
    <property type="entry name" value="FATTY ACID SYNTHASE"/>
    <property type="match status" value="1"/>
</dbReference>
<dbReference type="Proteomes" id="UP001499930">
    <property type="component" value="Unassembled WGS sequence"/>
</dbReference>
<dbReference type="InterPro" id="IPR025110">
    <property type="entry name" value="AMP-bd_C"/>
</dbReference>
<protein>
    <recommendedName>
        <fullName evidence="4">Carrier domain-containing protein</fullName>
    </recommendedName>
</protein>
<dbReference type="Gene3D" id="3.30.559.30">
    <property type="entry name" value="Nonribosomal peptide synthetase, condensation domain"/>
    <property type="match status" value="1"/>
</dbReference>
<gene>
    <name evidence="5" type="ORF">GCM10017559_04580</name>
</gene>
<dbReference type="CDD" id="cd19531">
    <property type="entry name" value="LCL_NRPS-like"/>
    <property type="match status" value="1"/>
</dbReference>
<dbReference type="InterPro" id="IPR001242">
    <property type="entry name" value="Condensation_dom"/>
</dbReference>
<keyword evidence="3" id="KW-0597">Phosphoprotein</keyword>
<organism evidence="5 6">
    <name type="scientific">Streptosporangium longisporum</name>
    <dbReference type="NCBI Taxonomy" id="46187"/>
    <lineage>
        <taxon>Bacteria</taxon>
        <taxon>Bacillati</taxon>
        <taxon>Actinomycetota</taxon>
        <taxon>Actinomycetes</taxon>
        <taxon>Streptosporangiales</taxon>
        <taxon>Streptosporangiaceae</taxon>
        <taxon>Streptosporangium</taxon>
    </lineage>
</organism>
<evidence type="ECO:0000256" key="1">
    <source>
        <dbReference type="ARBA" id="ARBA00001957"/>
    </source>
</evidence>
<dbReference type="InterPro" id="IPR023213">
    <property type="entry name" value="CAT-like_dom_sf"/>
</dbReference>
<evidence type="ECO:0000313" key="6">
    <source>
        <dbReference type="Proteomes" id="UP001499930"/>
    </source>
</evidence>
<evidence type="ECO:0000259" key="4">
    <source>
        <dbReference type="PROSITE" id="PS50075"/>
    </source>
</evidence>
<dbReference type="Gene3D" id="1.10.1200.10">
    <property type="entry name" value="ACP-like"/>
    <property type="match status" value="1"/>
</dbReference>
<dbReference type="InterPro" id="IPR006162">
    <property type="entry name" value="Ppantetheine_attach_site"/>
</dbReference>
<evidence type="ECO:0000313" key="5">
    <source>
        <dbReference type="EMBL" id="GAA2987843.1"/>
    </source>
</evidence>
<dbReference type="PROSITE" id="PS00012">
    <property type="entry name" value="PHOSPHOPANTETHEINE"/>
    <property type="match status" value="1"/>
</dbReference>
<dbReference type="SUPFAM" id="SSF47336">
    <property type="entry name" value="ACP-like"/>
    <property type="match status" value="1"/>
</dbReference>
<dbReference type="SUPFAM" id="SSF56801">
    <property type="entry name" value="Acetyl-CoA synthetase-like"/>
    <property type="match status" value="1"/>
</dbReference>
<name>A0ABN3XSW8_9ACTN</name>
<comment type="cofactor">
    <cofactor evidence="1">
        <name>pantetheine 4'-phosphate</name>
        <dbReference type="ChEBI" id="CHEBI:47942"/>
    </cofactor>
</comment>
<dbReference type="PROSITE" id="PS50075">
    <property type="entry name" value="CARRIER"/>
    <property type="match status" value="1"/>
</dbReference>